<dbReference type="GO" id="GO:0006310">
    <property type="term" value="P:DNA recombination"/>
    <property type="evidence" value="ECO:0007669"/>
    <property type="project" value="UniProtKB-UniRule"/>
</dbReference>
<keyword evidence="3 7" id="KW-0863">Zinc-finger</keyword>
<feature type="domain" description="Toprim" evidence="8">
    <location>
        <begin position="79"/>
        <end position="172"/>
    </location>
</feature>
<dbReference type="SMART" id="SM00493">
    <property type="entry name" value="TOPRIM"/>
    <property type="match status" value="1"/>
</dbReference>
<dbReference type="Gene3D" id="1.10.8.420">
    <property type="entry name" value="RecR Domain 1"/>
    <property type="match status" value="1"/>
</dbReference>
<keyword evidence="2 7" id="KW-0227">DNA damage</keyword>
<dbReference type="GO" id="GO:0003677">
    <property type="term" value="F:DNA binding"/>
    <property type="evidence" value="ECO:0007669"/>
    <property type="project" value="UniProtKB-UniRule"/>
</dbReference>
<dbReference type="Pfam" id="PF21176">
    <property type="entry name" value="RecR_HhH"/>
    <property type="match status" value="1"/>
</dbReference>
<evidence type="ECO:0000256" key="4">
    <source>
        <dbReference type="ARBA" id="ARBA00022833"/>
    </source>
</evidence>
<evidence type="ECO:0000256" key="2">
    <source>
        <dbReference type="ARBA" id="ARBA00022763"/>
    </source>
</evidence>
<organism evidence="9 10">
    <name type="scientific">SAR86 cluster bacterium SAR86B</name>
    <dbReference type="NCBI Taxonomy" id="1123867"/>
    <lineage>
        <taxon>Bacteria</taxon>
        <taxon>Pseudomonadati</taxon>
        <taxon>Pseudomonadota</taxon>
        <taxon>Gammaproteobacteria</taxon>
        <taxon>SAR86 cluster</taxon>
    </lineage>
</organism>
<dbReference type="InterPro" id="IPR034137">
    <property type="entry name" value="TOPRIM_RecR"/>
</dbReference>
<evidence type="ECO:0000313" key="10">
    <source>
        <dbReference type="Proteomes" id="UP000010116"/>
    </source>
</evidence>
<dbReference type="Proteomes" id="UP000010116">
    <property type="component" value="Unassembled WGS sequence"/>
</dbReference>
<dbReference type="PROSITE" id="PS01300">
    <property type="entry name" value="RECR"/>
    <property type="match status" value="1"/>
</dbReference>
<sequence>MRNDLLYQLIEVLTILPGIGKKSAQRMALYLIDKNKDGAKLMANSILEAVENIKRCQRCRMLTSEDFCNICSDKNRDKKSICVVEHISDVLAIESTGGYRGTYFVLLGRLSPMDGIGPDELGIKDLIKIIRNEDTEEVILATSSTVEGDATALYIKENIKNVTVSRISYGIPIGGELEYVDGNTIARAITGRRNLDDN</sequence>
<dbReference type="Gene3D" id="3.40.1360.10">
    <property type="match status" value="1"/>
</dbReference>
<gene>
    <name evidence="7 9" type="primary">recR</name>
    <name evidence="9" type="ORF">NT02SARS_0909</name>
</gene>
<evidence type="ECO:0000256" key="7">
    <source>
        <dbReference type="HAMAP-Rule" id="MF_00017"/>
    </source>
</evidence>
<evidence type="ECO:0000256" key="6">
    <source>
        <dbReference type="ARBA" id="ARBA00023204"/>
    </source>
</evidence>
<accession>J5KCH8</accession>
<dbReference type="HAMAP" id="MF_00017">
    <property type="entry name" value="RecR"/>
    <property type="match status" value="1"/>
</dbReference>
<dbReference type="Gene3D" id="6.10.250.240">
    <property type="match status" value="1"/>
</dbReference>
<dbReference type="Pfam" id="PF02132">
    <property type="entry name" value="RecR_ZnF"/>
    <property type="match status" value="1"/>
</dbReference>
<evidence type="ECO:0000256" key="5">
    <source>
        <dbReference type="ARBA" id="ARBA00023172"/>
    </source>
</evidence>
<dbReference type="GO" id="GO:0008270">
    <property type="term" value="F:zinc ion binding"/>
    <property type="evidence" value="ECO:0007669"/>
    <property type="project" value="UniProtKB-KW"/>
</dbReference>
<evidence type="ECO:0000259" key="8">
    <source>
        <dbReference type="PROSITE" id="PS50880"/>
    </source>
</evidence>
<dbReference type="HOGENOM" id="CLU_060739_1_2_6"/>
<evidence type="ECO:0000256" key="1">
    <source>
        <dbReference type="ARBA" id="ARBA00022723"/>
    </source>
</evidence>
<dbReference type="InterPro" id="IPR000093">
    <property type="entry name" value="DNA_Rcmb_RecR"/>
</dbReference>
<dbReference type="PANTHER" id="PTHR30446:SF0">
    <property type="entry name" value="RECOMBINATION PROTEIN RECR"/>
    <property type="match status" value="1"/>
</dbReference>
<keyword evidence="4 7" id="KW-0862">Zinc</keyword>
<dbReference type="InterPro" id="IPR023627">
    <property type="entry name" value="Rcmb_RecR"/>
</dbReference>
<dbReference type="SUPFAM" id="SSF111304">
    <property type="entry name" value="Recombination protein RecR"/>
    <property type="match status" value="1"/>
</dbReference>
<dbReference type="Pfam" id="PF21175">
    <property type="entry name" value="RecR_C"/>
    <property type="match status" value="1"/>
</dbReference>
<dbReference type="PANTHER" id="PTHR30446">
    <property type="entry name" value="RECOMBINATION PROTEIN RECR"/>
    <property type="match status" value="1"/>
</dbReference>
<dbReference type="InterPro" id="IPR006171">
    <property type="entry name" value="TOPRIM_dom"/>
</dbReference>
<evidence type="ECO:0000256" key="3">
    <source>
        <dbReference type="ARBA" id="ARBA00022771"/>
    </source>
</evidence>
<dbReference type="PROSITE" id="PS50880">
    <property type="entry name" value="TOPRIM"/>
    <property type="match status" value="1"/>
</dbReference>
<dbReference type="GO" id="GO:0006281">
    <property type="term" value="P:DNA repair"/>
    <property type="evidence" value="ECO:0007669"/>
    <property type="project" value="UniProtKB-UniRule"/>
</dbReference>
<keyword evidence="6 7" id="KW-0234">DNA repair</keyword>
<feature type="zinc finger region" description="C4-type" evidence="7">
    <location>
        <begin position="56"/>
        <end position="71"/>
    </location>
</feature>
<name>J5KCH8_9GAMM</name>
<dbReference type="EMBL" id="JH611185">
    <property type="protein sequence ID" value="EJP72818.1"/>
    <property type="molecule type" value="Genomic_DNA"/>
</dbReference>
<dbReference type="InterPro" id="IPR015967">
    <property type="entry name" value="Rcmb_RecR_Znf"/>
</dbReference>
<comment type="function">
    <text evidence="7">May play a role in DNA repair. It seems to be involved in an RecBC-independent recombinational process of DNA repair. It may act with RecF and RecO.</text>
</comment>
<proteinExistence type="inferred from homology"/>
<dbReference type="AlphaFoldDB" id="J5KCH8"/>
<dbReference type="NCBIfam" id="TIGR00615">
    <property type="entry name" value="recR"/>
    <property type="match status" value="1"/>
</dbReference>
<keyword evidence="5 7" id="KW-0233">DNA recombination</keyword>
<keyword evidence="1 7" id="KW-0479">Metal-binding</keyword>
<reference evidence="9 10" key="1">
    <citation type="journal article" date="2012" name="ISME J.">
        <title>Genomic insights to SAR86, an abundant and uncultivated marine bacterial lineage.</title>
        <authorList>
            <person name="Dupont C.L."/>
            <person name="Rusch D.B."/>
            <person name="Yooseph S."/>
            <person name="Lombardo M.J."/>
            <person name="Richter R.A."/>
            <person name="Valas R."/>
            <person name="Novotny M."/>
            <person name="Yee-Greenbaum J."/>
            <person name="Selengut J.D."/>
            <person name="Haft D.H."/>
            <person name="Halpern A.L."/>
            <person name="Lasken R.S."/>
            <person name="Nealson K."/>
            <person name="Friedman R."/>
            <person name="Venter J.C."/>
        </authorList>
    </citation>
    <scope>NUCLEOTIDE SEQUENCE [LARGE SCALE GENOMIC DNA]</scope>
</reference>
<dbReference type="CDD" id="cd01025">
    <property type="entry name" value="TOPRIM_recR"/>
    <property type="match status" value="1"/>
</dbReference>
<evidence type="ECO:0000313" key="9">
    <source>
        <dbReference type="EMBL" id="EJP72818.1"/>
    </source>
</evidence>
<dbReference type="Pfam" id="PF13662">
    <property type="entry name" value="Toprim_4"/>
    <property type="match status" value="1"/>
</dbReference>
<protein>
    <recommendedName>
        <fullName evidence="7">Recombination protein RecR</fullName>
    </recommendedName>
</protein>
<comment type="similarity">
    <text evidence="7">Belongs to the RecR family.</text>
</comment>